<sequence length="142" mass="15796">EAPALWLLLVRTRPTDWVIHSTRLRLRLCSCGSRAMSSPRRCIPSPAVLSGLCLVCSTTRLRLRLCSCGSRAMSSPRRCIPSPTVLSVRLRLCSCGSRAMSSPRRCIPHQQSCLGNTAFCYCCRITRKHRLYIPGCISETGQ</sequence>
<evidence type="ECO:0000313" key="1">
    <source>
        <dbReference type="Ensembl" id="ENSOMYP00000138657.1"/>
    </source>
</evidence>
<reference evidence="1" key="2">
    <citation type="submission" date="2025-08" db="UniProtKB">
        <authorList>
            <consortium name="Ensembl"/>
        </authorList>
    </citation>
    <scope>IDENTIFICATION</scope>
</reference>
<evidence type="ECO:0000313" key="2">
    <source>
        <dbReference type="Proteomes" id="UP000694395"/>
    </source>
</evidence>
<dbReference type="AlphaFoldDB" id="A0A8K9XWX2"/>
<accession>A0A8K9XWX2</accession>
<name>A0A8K9XWX2_ONCMY</name>
<proteinExistence type="predicted"/>
<reference evidence="1" key="3">
    <citation type="submission" date="2025-09" db="UniProtKB">
        <authorList>
            <consortium name="Ensembl"/>
        </authorList>
    </citation>
    <scope>IDENTIFICATION</scope>
</reference>
<protein>
    <submittedName>
        <fullName evidence="1">Uncharacterized protein</fullName>
    </submittedName>
</protein>
<organism evidence="1 2">
    <name type="scientific">Oncorhynchus mykiss</name>
    <name type="common">Rainbow trout</name>
    <name type="synonym">Salmo gairdneri</name>
    <dbReference type="NCBI Taxonomy" id="8022"/>
    <lineage>
        <taxon>Eukaryota</taxon>
        <taxon>Metazoa</taxon>
        <taxon>Chordata</taxon>
        <taxon>Craniata</taxon>
        <taxon>Vertebrata</taxon>
        <taxon>Euteleostomi</taxon>
        <taxon>Actinopterygii</taxon>
        <taxon>Neopterygii</taxon>
        <taxon>Teleostei</taxon>
        <taxon>Protacanthopterygii</taxon>
        <taxon>Salmoniformes</taxon>
        <taxon>Salmonidae</taxon>
        <taxon>Salmoninae</taxon>
        <taxon>Oncorhynchus</taxon>
    </lineage>
</organism>
<reference evidence="1" key="1">
    <citation type="submission" date="2020-07" db="EMBL/GenBank/DDBJ databases">
        <title>A long reads based de novo assembly of the rainbow trout Arlee double haploid line genome.</title>
        <authorList>
            <person name="Gao G."/>
            <person name="Palti Y."/>
        </authorList>
    </citation>
    <scope>NUCLEOTIDE SEQUENCE [LARGE SCALE GENOMIC DNA]</scope>
</reference>
<dbReference type="Proteomes" id="UP000694395">
    <property type="component" value="Chromosome 26"/>
</dbReference>
<dbReference type="Ensembl" id="ENSOMYT00000134315.1">
    <property type="protein sequence ID" value="ENSOMYP00000138657.1"/>
    <property type="gene ID" value="ENSOMYG00000068387.1"/>
</dbReference>
<keyword evidence="2" id="KW-1185">Reference proteome</keyword>